<dbReference type="Pfam" id="PF07311">
    <property type="entry name" value="Dodecin"/>
    <property type="match status" value="1"/>
</dbReference>
<dbReference type="RefSeq" id="WP_108668249.1">
    <property type="nucleotide sequence ID" value="NZ_CAXIBR010000191.1"/>
</dbReference>
<dbReference type="AlphaFoldDB" id="A0A346Y0Z5"/>
<dbReference type="InterPro" id="IPR025543">
    <property type="entry name" value="Dodecin-like"/>
</dbReference>
<accession>A0A346Y0Z5</accession>
<sequence>MPVLNSIELEGVSSIGWDDAAQDAVREAGRTLRRIMRLDVLAVGVGVDAEGEREYRTTIRLFFEVDRQP</sequence>
<dbReference type="InterPro" id="IPR009923">
    <property type="entry name" value="Dodecin"/>
</dbReference>
<dbReference type="KEGG" id="euz:DVS28_a3467"/>
<reference evidence="1 2" key="1">
    <citation type="submission" date="2018-09" db="EMBL/GenBank/DDBJ databases">
        <title>Complete genome sequence of Euzebya sp. DY32-46 isolated from seawater of Pacific Ocean.</title>
        <authorList>
            <person name="Xu L."/>
            <person name="Wu Y.-H."/>
            <person name="Xu X.-W."/>
        </authorList>
    </citation>
    <scope>NUCLEOTIDE SEQUENCE [LARGE SCALE GENOMIC DNA]</scope>
    <source>
        <strain evidence="1 2">DY32-46</strain>
    </source>
</reference>
<proteinExistence type="predicted"/>
<keyword evidence="2" id="KW-1185">Reference proteome</keyword>
<dbReference type="SUPFAM" id="SSF89807">
    <property type="entry name" value="Dodecin-like"/>
    <property type="match status" value="1"/>
</dbReference>
<dbReference type="OrthoDB" id="5244347at2"/>
<name>A0A346Y0Z5_9ACTN</name>
<evidence type="ECO:0000313" key="1">
    <source>
        <dbReference type="EMBL" id="AXV08142.1"/>
    </source>
</evidence>
<protein>
    <recommendedName>
        <fullName evidence="3">Dodecin domain-containing protein</fullName>
    </recommendedName>
</protein>
<dbReference type="EMBL" id="CP031165">
    <property type="protein sequence ID" value="AXV08142.1"/>
    <property type="molecule type" value="Genomic_DNA"/>
</dbReference>
<dbReference type="InterPro" id="IPR036694">
    <property type="entry name" value="Dodecin-like_sf"/>
</dbReference>
<organism evidence="1 2">
    <name type="scientific">Euzebya pacifica</name>
    <dbReference type="NCBI Taxonomy" id="1608957"/>
    <lineage>
        <taxon>Bacteria</taxon>
        <taxon>Bacillati</taxon>
        <taxon>Actinomycetota</taxon>
        <taxon>Nitriliruptoria</taxon>
        <taxon>Euzebyales</taxon>
    </lineage>
</organism>
<evidence type="ECO:0008006" key="3">
    <source>
        <dbReference type="Google" id="ProtNLM"/>
    </source>
</evidence>
<gene>
    <name evidence="1" type="ORF">DVS28_a3467</name>
</gene>
<dbReference type="Proteomes" id="UP000264006">
    <property type="component" value="Chromosome"/>
</dbReference>
<dbReference type="Gene3D" id="3.30.1660.10">
    <property type="entry name" value="Flavin-binding protein dodecin"/>
    <property type="match status" value="1"/>
</dbReference>
<evidence type="ECO:0000313" key="2">
    <source>
        <dbReference type="Proteomes" id="UP000264006"/>
    </source>
</evidence>